<feature type="region of interest" description="Disordered" evidence="1">
    <location>
        <begin position="54"/>
        <end position="87"/>
    </location>
</feature>
<sequence>MSSSMLNTFNTQRYDPQLRRQVCVSLVSTAEQSSNSPFLQRSCISGSYATSITPSTSTHASLSAPGPSTPIKEPSPADGHSPSRARSTCSSLYPSSCRWHEGHCGRVSTLAITDIFDGDTSHSTSQTSFHLSNESTERSMLKAEGIEIDEGRRQLAESLLSAAQVEAHIPTSPLSIDSSEGIRTETDEEDEGDDIQGQVRLVPPRAAAVVGARRVHDDPLLTIRNPDYGPRTARSSPSLSSRYSQEHPEYDSNSDSYPNSATSSLSSPSYASISSGHSENEDDDDPRSVDLGNAVISINPPGSTANMARPHLVVLSPSSTPSIYPSTRFRSPSAMHIARLSGVSEEEIQIIRVTNTIRPATSLNSLNSNQPIRQSPHRDTPPTSTTAGASAAPTSPTVDGNSKVWWRIFSKHQCRVSGRGSAENPRSISCDIGIDVAQTSAAHIEGRPIPSGSSQPSPVVHATSDAQQRESRPLPPLPRLPPTALATQATCHKRIRTKSGTRKVLSAIFPCIPVSPEDKEKNEETYEEQEGHGSGCLPKNSSRVAGTRTVSVGRKLAKSRQGESGDGDEMKGKPSGTLLEVRVERQVSRVVHD</sequence>
<feature type="compositionally biased region" description="Basic and acidic residues" evidence="1">
    <location>
        <begin position="560"/>
        <end position="572"/>
    </location>
</feature>
<feature type="compositionally biased region" description="Polar residues" evidence="1">
    <location>
        <begin position="361"/>
        <end position="373"/>
    </location>
</feature>
<dbReference type="EMBL" id="MU151261">
    <property type="protein sequence ID" value="KAF9446138.1"/>
    <property type="molecule type" value="Genomic_DNA"/>
</dbReference>
<reference evidence="2" key="1">
    <citation type="submission" date="2020-11" db="EMBL/GenBank/DDBJ databases">
        <authorList>
            <consortium name="DOE Joint Genome Institute"/>
            <person name="Ahrendt S."/>
            <person name="Riley R."/>
            <person name="Andreopoulos W."/>
            <person name="Labutti K."/>
            <person name="Pangilinan J."/>
            <person name="Ruiz-Duenas F.J."/>
            <person name="Barrasa J.M."/>
            <person name="Sanchez-Garcia M."/>
            <person name="Camarero S."/>
            <person name="Miyauchi S."/>
            <person name="Serrano A."/>
            <person name="Linde D."/>
            <person name="Babiker R."/>
            <person name="Drula E."/>
            <person name="Ayuso-Fernandez I."/>
            <person name="Pacheco R."/>
            <person name="Padilla G."/>
            <person name="Ferreira P."/>
            <person name="Barriuso J."/>
            <person name="Kellner H."/>
            <person name="Castanera R."/>
            <person name="Alfaro M."/>
            <person name="Ramirez L."/>
            <person name="Pisabarro A.G."/>
            <person name="Kuo A."/>
            <person name="Tritt A."/>
            <person name="Lipzen A."/>
            <person name="He G."/>
            <person name="Yan M."/>
            <person name="Ng V."/>
            <person name="Cullen D."/>
            <person name="Martin F."/>
            <person name="Rosso M.-N."/>
            <person name="Henrissat B."/>
            <person name="Hibbett D."/>
            <person name="Martinez A.T."/>
            <person name="Grigoriev I.V."/>
        </authorList>
    </citation>
    <scope>NUCLEOTIDE SEQUENCE</scope>
    <source>
        <strain evidence="2">MF-IS2</strain>
    </source>
</reference>
<organism evidence="2 3">
    <name type="scientific">Macrolepiota fuliginosa MF-IS2</name>
    <dbReference type="NCBI Taxonomy" id="1400762"/>
    <lineage>
        <taxon>Eukaryota</taxon>
        <taxon>Fungi</taxon>
        <taxon>Dikarya</taxon>
        <taxon>Basidiomycota</taxon>
        <taxon>Agaricomycotina</taxon>
        <taxon>Agaricomycetes</taxon>
        <taxon>Agaricomycetidae</taxon>
        <taxon>Agaricales</taxon>
        <taxon>Agaricineae</taxon>
        <taxon>Agaricaceae</taxon>
        <taxon>Macrolepiota</taxon>
    </lineage>
</organism>
<accession>A0A9P6C299</accession>
<feature type="compositionally biased region" description="Polar residues" evidence="1">
    <location>
        <begin position="539"/>
        <end position="550"/>
    </location>
</feature>
<protein>
    <submittedName>
        <fullName evidence="2">Uncharacterized protein</fullName>
    </submittedName>
</protein>
<feature type="region of interest" description="Disordered" evidence="1">
    <location>
        <begin position="220"/>
        <end position="307"/>
    </location>
</feature>
<feature type="compositionally biased region" description="Low complexity" evidence="1">
    <location>
        <begin position="381"/>
        <end position="397"/>
    </location>
</feature>
<keyword evidence="3" id="KW-1185">Reference proteome</keyword>
<gene>
    <name evidence="2" type="ORF">P691DRAFT_225150</name>
</gene>
<name>A0A9P6C299_9AGAR</name>
<feature type="region of interest" description="Disordered" evidence="1">
    <location>
        <begin position="514"/>
        <end position="593"/>
    </location>
</feature>
<evidence type="ECO:0000313" key="2">
    <source>
        <dbReference type="EMBL" id="KAF9446138.1"/>
    </source>
</evidence>
<feature type="region of interest" description="Disordered" evidence="1">
    <location>
        <begin position="361"/>
        <end position="398"/>
    </location>
</feature>
<dbReference type="OrthoDB" id="10569460at2759"/>
<dbReference type="AlphaFoldDB" id="A0A9P6C299"/>
<proteinExistence type="predicted"/>
<feature type="region of interest" description="Disordered" evidence="1">
    <location>
        <begin position="445"/>
        <end position="490"/>
    </location>
</feature>
<dbReference type="Proteomes" id="UP000807342">
    <property type="component" value="Unassembled WGS sequence"/>
</dbReference>
<comment type="caution">
    <text evidence="2">The sequence shown here is derived from an EMBL/GenBank/DDBJ whole genome shotgun (WGS) entry which is preliminary data.</text>
</comment>
<feature type="compositionally biased region" description="Basic and acidic residues" evidence="1">
    <location>
        <begin position="581"/>
        <end position="593"/>
    </location>
</feature>
<evidence type="ECO:0000313" key="3">
    <source>
        <dbReference type="Proteomes" id="UP000807342"/>
    </source>
</evidence>
<feature type="compositionally biased region" description="Low complexity" evidence="1">
    <location>
        <begin position="256"/>
        <end position="277"/>
    </location>
</feature>
<feature type="region of interest" description="Disordered" evidence="1">
    <location>
        <begin position="170"/>
        <end position="203"/>
    </location>
</feature>
<evidence type="ECO:0000256" key="1">
    <source>
        <dbReference type="SAM" id="MobiDB-lite"/>
    </source>
</evidence>